<organism evidence="1 2">
    <name type="scientific">Diphasiastrum complanatum</name>
    <name type="common">Issler's clubmoss</name>
    <name type="synonym">Lycopodium complanatum</name>
    <dbReference type="NCBI Taxonomy" id="34168"/>
    <lineage>
        <taxon>Eukaryota</taxon>
        <taxon>Viridiplantae</taxon>
        <taxon>Streptophyta</taxon>
        <taxon>Embryophyta</taxon>
        <taxon>Tracheophyta</taxon>
        <taxon>Lycopodiopsida</taxon>
        <taxon>Lycopodiales</taxon>
        <taxon>Lycopodiaceae</taxon>
        <taxon>Lycopodioideae</taxon>
        <taxon>Diphasiastrum</taxon>
    </lineage>
</organism>
<name>A0ACC2BGM9_DIPCM</name>
<dbReference type="EMBL" id="CM055106">
    <property type="protein sequence ID" value="KAJ7528957.1"/>
    <property type="molecule type" value="Genomic_DNA"/>
</dbReference>
<proteinExistence type="predicted"/>
<reference evidence="2" key="1">
    <citation type="journal article" date="2024" name="Proc. Natl. Acad. Sci. U.S.A.">
        <title>Extraordinary preservation of gene collinearity over three hundred million years revealed in homosporous lycophytes.</title>
        <authorList>
            <person name="Li C."/>
            <person name="Wickell D."/>
            <person name="Kuo L.Y."/>
            <person name="Chen X."/>
            <person name="Nie B."/>
            <person name="Liao X."/>
            <person name="Peng D."/>
            <person name="Ji J."/>
            <person name="Jenkins J."/>
            <person name="Williams M."/>
            <person name="Shu S."/>
            <person name="Plott C."/>
            <person name="Barry K."/>
            <person name="Rajasekar S."/>
            <person name="Grimwood J."/>
            <person name="Han X."/>
            <person name="Sun S."/>
            <person name="Hou Z."/>
            <person name="He W."/>
            <person name="Dai G."/>
            <person name="Sun C."/>
            <person name="Schmutz J."/>
            <person name="Leebens-Mack J.H."/>
            <person name="Li F.W."/>
            <person name="Wang L."/>
        </authorList>
    </citation>
    <scope>NUCLEOTIDE SEQUENCE [LARGE SCALE GENOMIC DNA]</scope>
    <source>
        <strain evidence="2">cv. PW_Plant_1</strain>
    </source>
</reference>
<evidence type="ECO:0000313" key="2">
    <source>
        <dbReference type="Proteomes" id="UP001162992"/>
    </source>
</evidence>
<protein>
    <submittedName>
        <fullName evidence="1">Uncharacterized protein</fullName>
    </submittedName>
</protein>
<sequence>MSTIYGWRTYFWPQGSKSIDLKSEVVTSSLQDKTEIFKLELVASMPMISYCFILVCWNLAAYVCTSLRKRVPFRNAQLCNCVFKFNILQAYISSQKAQHRCIIRSRLELSCYSSSELGTSFNENEITICMFVDPAFEWELKSHI</sequence>
<gene>
    <name evidence="1" type="ORF">O6H91_15G027100</name>
</gene>
<keyword evidence="2" id="KW-1185">Reference proteome</keyword>
<evidence type="ECO:0000313" key="1">
    <source>
        <dbReference type="EMBL" id="KAJ7528957.1"/>
    </source>
</evidence>
<comment type="caution">
    <text evidence="1">The sequence shown here is derived from an EMBL/GenBank/DDBJ whole genome shotgun (WGS) entry which is preliminary data.</text>
</comment>
<accession>A0ACC2BGM9</accession>
<dbReference type="Proteomes" id="UP001162992">
    <property type="component" value="Chromosome 15"/>
</dbReference>